<dbReference type="HAMAP" id="MF_00422">
    <property type="entry name" value="SecE"/>
    <property type="match status" value="1"/>
</dbReference>
<proteinExistence type="inferred from homology"/>
<dbReference type="InterPro" id="IPR005807">
    <property type="entry name" value="SecE_bac"/>
</dbReference>
<keyword evidence="8 9" id="KW-0472">Membrane</keyword>
<dbReference type="PANTHER" id="PTHR33910:SF1">
    <property type="entry name" value="PROTEIN TRANSLOCASE SUBUNIT SECE"/>
    <property type="match status" value="1"/>
</dbReference>
<dbReference type="PANTHER" id="PTHR33910">
    <property type="entry name" value="PROTEIN TRANSLOCASE SUBUNIT SECE"/>
    <property type="match status" value="1"/>
</dbReference>
<comment type="function">
    <text evidence="9">Essential subunit of the Sec protein translocation channel SecYEG. Clamps together the 2 halves of SecY. May contact the channel plug during translocation.</text>
</comment>
<evidence type="ECO:0000313" key="11">
    <source>
        <dbReference type="Proteomes" id="UP001164803"/>
    </source>
</evidence>
<evidence type="ECO:0000256" key="5">
    <source>
        <dbReference type="ARBA" id="ARBA00022927"/>
    </source>
</evidence>
<dbReference type="NCBIfam" id="TIGR00964">
    <property type="entry name" value="secE_bact"/>
    <property type="match status" value="1"/>
</dbReference>
<feature type="transmembrane region" description="Helical" evidence="9">
    <location>
        <begin position="41"/>
        <end position="62"/>
    </location>
</feature>
<name>A0ABY6Z3B7_9BACL</name>
<protein>
    <recommendedName>
        <fullName evidence="9">Protein translocase subunit SecE</fullName>
    </recommendedName>
</protein>
<dbReference type="RefSeq" id="WP_268044860.1">
    <property type="nucleotide sequence ID" value="NZ_CP104064.1"/>
</dbReference>
<comment type="similarity">
    <text evidence="9">Belongs to the SecE/SEC61-gamma family.</text>
</comment>
<evidence type="ECO:0000256" key="6">
    <source>
        <dbReference type="ARBA" id="ARBA00022989"/>
    </source>
</evidence>
<evidence type="ECO:0000256" key="7">
    <source>
        <dbReference type="ARBA" id="ARBA00023010"/>
    </source>
</evidence>
<evidence type="ECO:0000256" key="1">
    <source>
        <dbReference type="ARBA" id="ARBA00004370"/>
    </source>
</evidence>
<dbReference type="InterPro" id="IPR001901">
    <property type="entry name" value="Translocase_SecE/Sec61-g"/>
</dbReference>
<dbReference type="Gene3D" id="1.20.5.1030">
    <property type="entry name" value="Preprotein translocase secy subunit"/>
    <property type="match status" value="1"/>
</dbReference>
<evidence type="ECO:0000256" key="3">
    <source>
        <dbReference type="ARBA" id="ARBA00022475"/>
    </source>
</evidence>
<keyword evidence="11" id="KW-1185">Reference proteome</keyword>
<comment type="subunit">
    <text evidence="9">Component of the Sec protein translocase complex. Heterotrimer consisting of SecY, SecE and SecG subunits. The heterotrimers can form oligomers, although 1 heterotrimer is thought to be able to translocate proteins. Interacts with the ribosome. Interacts with SecDF, and other proteins may be involved. Interacts with SecA.</text>
</comment>
<dbReference type="EMBL" id="CP104064">
    <property type="protein sequence ID" value="WAH37377.1"/>
    <property type="molecule type" value="Genomic_DNA"/>
</dbReference>
<accession>A0ABY6Z3B7</accession>
<keyword evidence="3 9" id="KW-1003">Cell membrane</keyword>
<dbReference type="Proteomes" id="UP001164803">
    <property type="component" value="Chromosome"/>
</dbReference>
<keyword evidence="2 9" id="KW-0813">Transport</keyword>
<dbReference type="InterPro" id="IPR038379">
    <property type="entry name" value="SecE_sf"/>
</dbReference>
<evidence type="ECO:0000256" key="9">
    <source>
        <dbReference type="HAMAP-Rule" id="MF_00422"/>
    </source>
</evidence>
<dbReference type="PRINTS" id="PR01650">
    <property type="entry name" value="SECETRNLCASE"/>
</dbReference>
<comment type="subcellular location">
    <subcellularLocation>
        <location evidence="9">Cell membrane</location>
        <topology evidence="9">Single-pass membrane protein</topology>
    </subcellularLocation>
    <subcellularLocation>
        <location evidence="1">Membrane</location>
    </subcellularLocation>
</comment>
<keyword evidence="7 9" id="KW-0811">Translocation</keyword>
<keyword evidence="5 9" id="KW-0653">Protein transport</keyword>
<organism evidence="10 11">
    <name type="scientific">Alicyclobacillus dauci</name>
    <dbReference type="NCBI Taxonomy" id="1475485"/>
    <lineage>
        <taxon>Bacteria</taxon>
        <taxon>Bacillati</taxon>
        <taxon>Bacillota</taxon>
        <taxon>Bacilli</taxon>
        <taxon>Bacillales</taxon>
        <taxon>Alicyclobacillaceae</taxon>
        <taxon>Alicyclobacillus</taxon>
    </lineage>
</organism>
<evidence type="ECO:0000256" key="8">
    <source>
        <dbReference type="ARBA" id="ARBA00023136"/>
    </source>
</evidence>
<dbReference type="Pfam" id="PF00584">
    <property type="entry name" value="SecE"/>
    <property type="match status" value="1"/>
</dbReference>
<keyword evidence="6 9" id="KW-1133">Transmembrane helix</keyword>
<keyword evidence="4 9" id="KW-0812">Transmembrane</keyword>
<gene>
    <name evidence="9 10" type="primary">secE</name>
    <name evidence="10" type="ORF">NZD86_02220</name>
</gene>
<evidence type="ECO:0000256" key="2">
    <source>
        <dbReference type="ARBA" id="ARBA00022448"/>
    </source>
</evidence>
<evidence type="ECO:0000313" key="10">
    <source>
        <dbReference type="EMBL" id="WAH37377.1"/>
    </source>
</evidence>
<sequence length="76" mass="8783">MAKTNDSMVRAQERRRTGFFGFFAESFREIRRVRWPKRREVVMYTAVALVVCAILGLLVWGFDIGVSRLMSLIGVD</sequence>
<reference evidence="10" key="1">
    <citation type="submission" date="2022-08" db="EMBL/GenBank/DDBJ databases">
        <title>Alicyclobacillus dauci DSM2870, complete genome.</title>
        <authorList>
            <person name="Wang Q."/>
            <person name="Cai R."/>
            <person name="Wang Z."/>
        </authorList>
    </citation>
    <scope>NUCLEOTIDE SEQUENCE</scope>
    <source>
        <strain evidence="10">DSM 28700</strain>
    </source>
</reference>
<evidence type="ECO:0000256" key="4">
    <source>
        <dbReference type="ARBA" id="ARBA00022692"/>
    </source>
</evidence>